<dbReference type="InterPro" id="IPR001841">
    <property type="entry name" value="Znf_RING"/>
</dbReference>
<dbReference type="PROSITE" id="PS50089">
    <property type="entry name" value="ZF_RING_2"/>
    <property type="match status" value="1"/>
</dbReference>
<dbReference type="EMBL" id="JACMSC010000018">
    <property type="protein sequence ID" value="KAG6475448.1"/>
    <property type="molecule type" value="Genomic_DNA"/>
</dbReference>
<evidence type="ECO:0000256" key="2">
    <source>
        <dbReference type="SAM" id="MobiDB-lite"/>
    </source>
</evidence>
<proteinExistence type="predicted"/>
<dbReference type="GO" id="GO:0008270">
    <property type="term" value="F:zinc ion binding"/>
    <property type="evidence" value="ECO:0007669"/>
    <property type="project" value="UniProtKB-KW"/>
</dbReference>
<evidence type="ECO:0000313" key="4">
    <source>
        <dbReference type="EMBL" id="KAG6475448.1"/>
    </source>
</evidence>
<dbReference type="OrthoDB" id="1711136at2759"/>
<keyword evidence="1" id="KW-0862">Zinc</keyword>
<accession>A0A8J5EYV1</accession>
<dbReference type="SMART" id="SM00184">
    <property type="entry name" value="RING"/>
    <property type="match status" value="1"/>
</dbReference>
<protein>
    <recommendedName>
        <fullName evidence="3">RING-type domain-containing protein</fullName>
    </recommendedName>
</protein>
<feature type="domain" description="RING-type" evidence="3">
    <location>
        <begin position="160"/>
        <end position="198"/>
    </location>
</feature>
<evidence type="ECO:0000259" key="3">
    <source>
        <dbReference type="PROSITE" id="PS50089"/>
    </source>
</evidence>
<dbReference type="PANTHER" id="PTHR46629">
    <property type="entry name" value="OS01G0917900 PROTEIN"/>
    <property type="match status" value="1"/>
</dbReference>
<feature type="region of interest" description="Disordered" evidence="2">
    <location>
        <begin position="74"/>
        <end position="99"/>
    </location>
</feature>
<gene>
    <name evidence="4" type="ORF">ZIOFF_064668</name>
</gene>
<evidence type="ECO:0000313" key="5">
    <source>
        <dbReference type="Proteomes" id="UP000734854"/>
    </source>
</evidence>
<comment type="caution">
    <text evidence="4">The sequence shown here is derived from an EMBL/GenBank/DDBJ whole genome shotgun (WGS) entry which is preliminary data.</text>
</comment>
<dbReference type="CDD" id="cd16449">
    <property type="entry name" value="RING-HC"/>
    <property type="match status" value="1"/>
</dbReference>
<dbReference type="Pfam" id="PF13920">
    <property type="entry name" value="zf-C3HC4_3"/>
    <property type="match status" value="1"/>
</dbReference>
<keyword evidence="1" id="KW-0863">Zinc-finger</keyword>
<organism evidence="4 5">
    <name type="scientific">Zingiber officinale</name>
    <name type="common">Ginger</name>
    <name type="synonym">Amomum zingiber</name>
    <dbReference type="NCBI Taxonomy" id="94328"/>
    <lineage>
        <taxon>Eukaryota</taxon>
        <taxon>Viridiplantae</taxon>
        <taxon>Streptophyta</taxon>
        <taxon>Embryophyta</taxon>
        <taxon>Tracheophyta</taxon>
        <taxon>Spermatophyta</taxon>
        <taxon>Magnoliopsida</taxon>
        <taxon>Liliopsida</taxon>
        <taxon>Zingiberales</taxon>
        <taxon>Zingiberaceae</taxon>
        <taxon>Zingiber</taxon>
    </lineage>
</organism>
<name>A0A8J5EYV1_ZINOF</name>
<dbReference type="Proteomes" id="UP000734854">
    <property type="component" value="Unassembled WGS sequence"/>
</dbReference>
<keyword evidence="5" id="KW-1185">Reference proteome</keyword>
<sequence length="208" mass="22392">MEGRERRQSLTLSEHLAMAGRPCKFGDFLKIRNDVDVPEKRAASSGASGRRTLLDVLREEREVSEIEVVVGIPSDGEATANGREGSASRPTVDSPATEAGQPARVSLMVLLEQTAEDQWSSGRETASAAAMSALAAFLGEEEKPGLAEDIVGAGGVLHLCCICMTRPKAAAFIPCGHTFCRRCSRELWVNRGSCPLCNGRIFEILDLF</sequence>
<dbReference type="AlphaFoldDB" id="A0A8J5EYV1"/>
<keyword evidence="1" id="KW-0479">Metal-binding</keyword>
<reference evidence="4 5" key="1">
    <citation type="submission" date="2020-08" db="EMBL/GenBank/DDBJ databases">
        <title>Plant Genome Project.</title>
        <authorList>
            <person name="Zhang R.-G."/>
        </authorList>
    </citation>
    <scope>NUCLEOTIDE SEQUENCE [LARGE SCALE GENOMIC DNA]</scope>
    <source>
        <tissue evidence="4">Rhizome</tissue>
    </source>
</reference>
<evidence type="ECO:0000256" key="1">
    <source>
        <dbReference type="PROSITE-ProRule" id="PRU00175"/>
    </source>
</evidence>